<name>A0A5J9VHT3_9POAL</name>
<accession>A0A5J9VHT3</accession>
<dbReference type="AlphaFoldDB" id="A0A5J9VHT3"/>
<sequence length="216" mass="23255">WASCCGGGRLTWTNVMSGFVLRRFCELVGQGVKIDKGFKEVHLNAVARDLKEFTGLEDHPKDAEFLNVPLINYTQMQTIFASGVATGRFAMGSNEPLGQPREEDTIDLEAEGFKGGAAAGTSAAANGGVGTSAATNGGAGTSEVKPKTDDEKEPKKRKLSCQDEHLMQGITSAPSGALMFALGHLMDNKSVALTFLEMNDADRDLWLRTHLSKHFY</sequence>
<feature type="compositionally biased region" description="Low complexity" evidence="1">
    <location>
        <begin position="119"/>
        <end position="136"/>
    </location>
</feature>
<proteinExistence type="predicted"/>
<dbReference type="OrthoDB" id="686674at2759"/>
<dbReference type="EMBL" id="RWGY01000009">
    <property type="protein sequence ID" value="TVU35703.1"/>
    <property type="molecule type" value="Genomic_DNA"/>
</dbReference>
<evidence type="ECO:0000313" key="2">
    <source>
        <dbReference type="EMBL" id="TVU35703.1"/>
    </source>
</evidence>
<dbReference type="Proteomes" id="UP000324897">
    <property type="component" value="Unassembled WGS sequence"/>
</dbReference>
<evidence type="ECO:0000256" key="1">
    <source>
        <dbReference type="SAM" id="MobiDB-lite"/>
    </source>
</evidence>
<evidence type="ECO:0000313" key="3">
    <source>
        <dbReference type="Proteomes" id="UP000324897"/>
    </source>
</evidence>
<feature type="region of interest" description="Disordered" evidence="1">
    <location>
        <begin position="119"/>
        <end position="160"/>
    </location>
</feature>
<protein>
    <recommendedName>
        <fullName evidence="4">Myb/SANT-like domain-containing protein</fullName>
    </recommendedName>
</protein>
<reference evidence="2 3" key="1">
    <citation type="journal article" date="2019" name="Sci. Rep.">
        <title>A high-quality genome of Eragrostis curvula grass provides insights into Poaceae evolution and supports new strategies to enhance forage quality.</title>
        <authorList>
            <person name="Carballo J."/>
            <person name="Santos B.A.C.M."/>
            <person name="Zappacosta D."/>
            <person name="Garbus I."/>
            <person name="Selva J.P."/>
            <person name="Gallo C.A."/>
            <person name="Diaz A."/>
            <person name="Albertini E."/>
            <person name="Caccamo M."/>
            <person name="Echenique V."/>
        </authorList>
    </citation>
    <scope>NUCLEOTIDE SEQUENCE [LARGE SCALE GENOMIC DNA]</scope>
    <source>
        <strain evidence="3">cv. Victoria</strain>
        <tissue evidence="2">Leaf</tissue>
    </source>
</reference>
<comment type="caution">
    <text evidence="2">The sequence shown here is derived from an EMBL/GenBank/DDBJ whole genome shotgun (WGS) entry which is preliminary data.</text>
</comment>
<keyword evidence="3" id="KW-1185">Reference proteome</keyword>
<dbReference type="Gramene" id="TVU35703">
    <property type="protein sequence ID" value="TVU35703"/>
    <property type="gene ID" value="EJB05_17604"/>
</dbReference>
<feature type="non-terminal residue" evidence="2">
    <location>
        <position position="1"/>
    </location>
</feature>
<gene>
    <name evidence="2" type="ORF">EJB05_17604</name>
</gene>
<dbReference type="PANTHER" id="PTHR47127">
    <property type="entry name" value="10A19I.15"/>
    <property type="match status" value="1"/>
</dbReference>
<evidence type="ECO:0008006" key="4">
    <source>
        <dbReference type="Google" id="ProtNLM"/>
    </source>
</evidence>
<feature type="compositionally biased region" description="Basic and acidic residues" evidence="1">
    <location>
        <begin position="144"/>
        <end position="160"/>
    </location>
</feature>
<organism evidence="2 3">
    <name type="scientific">Eragrostis curvula</name>
    <name type="common">weeping love grass</name>
    <dbReference type="NCBI Taxonomy" id="38414"/>
    <lineage>
        <taxon>Eukaryota</taxon>
        <taxon>Viridiplantae</taxon>
        <taxon>Streptophyta</taxon>
        <taxon>Embryophyta</taxon>
        <taxon>Tracheophyta</taxon>
        <taxon>Spermatophyta</taxon>
        <taxon>Magnoliopsida</taxon>
        <taxon>Liliopsida</taxon>
        <taxon>Poales</taxon>
        <taxon>Poaceae</taxon>
        <taxon>PACMAD clade</taxon>
        <taxon>Chloridoideae</taxon>
        <taxon>Eragrostideae</taxon>
        <taxon>Eragrostidinae</taxon>
        <taxon>Eragrostis</taxon>
    </lineage>
</organism>